<reference evidence="1" key="1">
    <citation type="journal article" date="2020" name="Fungal Divers.">
        <title>Resolving the Mortierellaceae phylogeny through synthesis of multi-gene phylogenetics and phylogenomics.</title>
        <authorList>
            <person name="Vandepol N."/>
            <person name="Liber J."/>
            <person name="Desiro A."/>
            <person name="Na H."/>
            <person name="Kennedy M."/>
            <person name="Barry K."/>
            <person name="Grigoriev I.V."/>
            <person name="Miller A.N."/>
            <person name="O'Donnell K."/>
            <person name="Stajich J.E."/>
            <person name="Bonito G."/>
        </authorList>
    </citation>
    <scope>NUCLEOTIDE SEQUENCE</scope>
    <source>
        <strain evidence="1">BC1065</strain>
    </source>
</reference>
<evidence type="ECO:0000313" key="1">
    <source>
        <dbReference type="EMBL" id="KAG0252232.1"/>
    </source>
</evidence>
<dbReference type="Proteomes" id="UP000807716">
    <property type="component" value="Unassembled WGS sequence"/>
</dbReference>
<dbReference type="EMBL" id="JAAAJB010000681">
    <property type="protein sequence ID" value="KAG0252232.1"/>
    <property type="molecule type" value="Genomic_DNA"/>
</dbReference>
<dbReference type="AlphaFoldDB" id="A0A9P6TZ47"/>
<comment type="caution">
    <text evidence="1">The sequence shown here is derived from an EMBL/GenBank/DDBJ whole genome shotgun (WGS) entry which is preliminary data.</text>
</comment>
<organism evidence="1 2">
    <name type="scientific">Actinomortierella ambigua</name>
    <dbReference type="NCBI Taxonomy" id="1343610"/>
    <lineage>
        <taxon>Eukaryota</taxon>
        <taxon>Fungi</taxon>
        <taxon>Fungi incertae sedis</taxon>
        <taxon>Mucoromycota</taxon>
        <taxon>Mortierellomycotina</taxon>
        <taxon>Mortierellomycetes</taxon>
        <taxon>Mortierellales</taxon>
        <taxon>Mortierellaceae</taxon>
        <taxon>Actinomortierella</taxon>
    </lineage>
</organism>
<dbReference type="Gene3D" id="3.30.559.10">
    <property type="entry name" value="Chloramphenicol acetyltransferase-like domain"/>
    <property type="match status" value="1"/>
</dbReference>
<dbReference type="Pfam" id="PF02458">
    <property type="entry name" value="Transferase"/>
    <property type="match status" value="1"/>
</dbReference>
<dbReference type="OrthoDB" id="1862401at2759"/>
<gene>
    <name evidence="1" type="ORF">DFQ27_008217</name>
</gene>
<protein>
    <submittedName>
        <fullName evidence="1">Uncharacterized protein</fullName>
    </submittedName>
</protein>
<feature type="non-terminal residue" evidence="1">
    <location>
        <position position="1"/>
    </location>
</feature>
<name>A0A9P6TZ47_9FUNG</name>
<sequence length="111" mass="12637">TLVTLLASPAKPTWPFPKQDISMVVNMRINTSDVAMSSWVKLRCYHWDFHLGLGLPVAVRRPNWTPEIEGLLFLLPRTVEGDIAVGVCLREEDLERLKADPVFTRYGRFIG</sequence>
<keyword evidence="2" id="KW-1185">Reference proteome</keyword>
<accession>A0A9P6TZ47</accession>
<evidence type="ECO:0000313" key="2">
    <source>
        <dbReference type="Proteomes" id="UP000807716"/>
    </source>
</evidence>
<proteinExistence type="predicted"/>
<dbReference type="InterPro" id="IPR023213">
    <property type="entry name" value="CAT-like_dom_sf"/>
</dbReference>